<sequence length="333" mass="37183">MSTIALPTRKHLELELMHRWTTRTFRSLVGIPDDIELWQTLAPKDALKFDFLMDGILALSALDIAVSPCAADVSVYVQAALQYYEQASGQYRWQLSNLTKENHQAVFLFGLLAVAINLVIPHCVSDGLEQTSTLDHVLVAFDLLHGISAITLSCWDWLKDGPITFPLEEFRRNPLHLLDDNTKKSIKRLHAVNEAHRTPNGQGLAKTSDATRQLFKNCIINLEFLFAKEIEDEIRCICTAFPGLCGKEFTSAVAESNPMALFILMHWGVLLARLGHDAWWARPAGKNLVAELSVSLALLQNDYAPEWEEGILWARNEAELQGLAQVGGVSILV</sequence>
<dbReference type="EMBL" id="KN847521">
    <property type="protein sequence ID" value="KIV95929.1"/>
    <property type="molecule type" value="Genomic_DNA"/>
</dbReference>
<dbReference type="InterPro" id="IPR053157">
    <property type="entry name" value="Sterol_Uptake_Regulator"/>
</dbReference>
<dbReference type="RefSeq" id="XP_016227503.1">
    <property type="nucleotide sequence ID" value="XM_016367985.1"/>
</dbReference>
<dbReference type="PANTHER" id="PTHR47784:SF10">
    <property type="entry name" value="TRANSCRIPTION FACTOR, PUTATIVE (AFU_ORTHOLOGUE AFUA_6G14150)-RELATED"/>
    <property type="match status" value="1"/>
</dbReference>
<dbReference type="STRING" id="212818.A0A0D1ZPQ2"/>
<organism evidence="1 2">
    <name type="scientific">Exophiala mesophila</name>
    <name type="common">Black yeast-like fungus</name>
    <dbReference type="NCBI Taxonomy" id="212818"/>
    <lineage>
        <taxon>Eukaryota</taxon>
        <taxon>Fungi</taxon>
        <taxon>Dikarya</taxon>
        <taxon>Ascomycota</taxon>
        <taxon>Pezizomycotina</taxon>
        <taxon>Eurotiomycetes</taxon>
        <taxon>Chaetothyriomycetidae</taxon>
        <taxon>Chaetothyriales</taxon>
        <taxon>Herpotrichiellaceae</taxon>
        <taxon>Exophiala</taxon>
    </lineage>
</organism>
<dbReference type="GeneID" id="27321369"/>
<dbReference type="OMA" id="PPCSNCI"/>
<gene>
    <name evidence="1" type="ORF">PV10_03524</name>
</gene>
<keyword evidence="2" id="KW-1185">Reference proteome</keyword>
<proteinExistence type="predicted"/>
<dbReference type="VEuPathDB" id="FungiDB:PV10_03524"/>
<evidence type="ECO:0000313" key="1">
    <source>
        <dbReference type="EMBL" id="KIV95929.1"/>
    </source>
</evidence>
<dbReference type="Proteomes" id="UP000054302">
    <property type="component" value="Unassembled WGS sequence"/>
</dbReference>
<dbReference type="PANTHER" id="PTHR47784">
    <property type="entry name" value="STEROL UPTAKE CONTROL PROTEIN 2"/>
    <property type="match status" value="1"/>
</dbReference>
<dbReference type="AlphaFoldDB" id="A0A0D1ZPQ2"/>
<accession>A0A0D1ZPQ2</accession>
<dbReference type="OrthoDB" id="5295362at2759"/>
<reference evidence="1 2" key="1">
    <citation type="submission" date="2015-01" db="EMBL/GenBank/DDBJ databases">
        <title>The Genome Sequence of Exophiala mesophila CBS40295.</title>
        <authorList>
            <consortium name="The Broad Institute Genomics Platform"/>
            <person name="Cuomo C."/>
            <person name="de Hoog S."/>
            <person name="Gorbushina A."/>
            <person name="Stielow B."/>
            <person name="Teixiera M."/>
            <person name="Abouelleil A."/>
            <person name="Chapman S.B."/>
            <person name="Priest M."/>
            <person name="Young S.K."/>
            <person name="Wortman J."/>
            <person name="Nusbaum C."/>
            <person name="Birren B."/>
        </authorList>
    </citation>
    <scope>NUCLEOTIDE SEQUENCE [LARGE SCALE GENOMIC DNA]</scope>
    <source>
        <strain evidence="1 2">CBS 40295</strain>
    </source>
</reference>
<evidence type="ECO:0000313" key="2">
    <source>
        <dbReference type="Proteomes" id="UP000054302"/>
    </source>
</evidence>
<name>A0A0D1ZPQ2_EXOME</name>
<dbReference type="HOGENOM" id="CLU_024934_5_0_1"/>
<dbReference type="GO" id="GO:0001228">
    <property type="term" value="F:DNA-binding transcription activator activity, RNA polymerase II-specific"/>
    <property type="evidence" value="ECO:0007669"/>
    <property type="project" value="TreeGrafter"/>
</dbReference>
<evidence type="ECO:0008006" key="3">
    <source>
        <dbReference type="Google" id="ProtNLM"/>
    </source>
</evidence>
<protein>
    <recommendedName>
        <fullName evidence="3">Transcription factor domain-containing protein</fullName>
    </recommendedName>
</protein>